<feature type="region of interest" description="Disordered" evidence="1">
    <location>
        <begin position="621"/>
        <end position="642"/>
    </location>
</feature>
<organism evidence="3 4">
    <name type="scientific">Fusarium solani</name>
    <name type="common">Filamentous fungus</name>
    <dbReference type="NCBI Taxonomy" id="169388"/>
    <lineage>
        <taxon>Eukaryota</taxon>
        <taxon>Fungi</taxon>
        <taxon>Dikarya</taxon>
        <taxon>Ascomycota</taxon>
        <taxon>Pezizomycotina</taxon>
        <taxon>Sordariomycetes</taxon>
        <taxon>Hypocreomycetidae</taxon>
        <taxon>Hypocreales</taxon>
        <taxon>Nectriaceae</taxon>
        <taxon>Fusarium</taxon>
        <taxon>Fusarium solani species complex</taxon>
    </lineage>
</organism>
<dbReference type="PANTHER" id="PTHR42088">
    <property type="entry name" value="YALI0F10131P"/>
    <property type="match status" value="1"/>
</dbReference>
<keyword evidence="4" id="KW-1185">Reference proteome</keyword>
<dbReference type="EMBL" id="JAGTJS010000012">
    <property type="protein sequence ID" value="KAH7250574.1"/>
    <property type="molecule type" value="Genomic_DNA"/>
</dbReference>
<feature type="region of interest" description="Disordered" evidence="1">
    <location>
        <begin position="189"/>
        <end position="269"/>
    </location>
</feature>
<gene>
    <name evidence="3" type="ORF">B0J15DRAFT_467443</name>
</gene>
<evidence type="ECO:0000256" key="2">
    <source>
        <dbReference type="SAM" id="Phobius"/>
    </source>
</evidence>
<sequence>MELTHYGGYRLQPRINLGREVTPVPPDSTYKPPTGVFHRLFARSSEDKCKETPDSNTCEKPVGGNLTVPIVVVIVVVLVLIAGFLFYLHRRNVKRSRLEDARDPHKSLDFGLGDQKKSARRSIFMGGGGEKGLHHKQSQLSMDMNLSSPYLLPPGLQQSRESLHSLARSLGNDSQDPYQYVATYTHSETGSMRSFNPKESSSLYTKSSSNRTSVGKDPSQRMPPSRMNSLPETPISATDSKVDPFATPKLPEPTHQANSPVESEKAKAHTASIVPEIGVISDFDEKHDSSLVQQPPVARTKSPEFELPSFAQTTNTAQPASNAFTLPANKDNEPTGLGLDFGFPKPTSPTVDDAPRSAPLPSQDRHSDGSNYQAYQPVVDIADYYGDDDDESRGRTMQRKSFLPDQSQPQGLGVPQQDNKRLSVGFRPLPPDEITESEDPEYRANRIRSFYKEYFEDTKEAPPPMPPMPPMQRGNGGPMQRGNGQYYDDYNNQGNLGEAAAYFDPETNAFVMPYAEPVTRRAMTPPPAGRFRGGPGPRGPRGPHGPHGSIGGMSAQSGPRGRSRAGSALGPRPDSSASARFRQPPKKRLPPPAPLPTLPTPSKLTDDNFAIINAADFAPPDRIRDNVAGRSQSPFGERRPYSPTVPAAVPLVTAFDELTALPSPHLLRKSSTFTGLDFAPPKKFKDADTMSDAGSIRSNRSGISQAQLGAIRAGAGRVSRLPGDTVFTQTSMQDALKPSWTLRP</sequence>
<dbReference type="PANTHER" id="PTHR42088:SF1">
    <property type="entry name" value="YALI0F10131P"/>
    <property type="match status" value="1"/>
</dbReference>
<feature type="region of interest" description="Disordered" evidence="1">
    <location>
        <begin position="312"/>
        <end position="443"/>
    </location>
</feature>
<dbReference type="AlphaFoldDB" id="A0A9P9KF37"/>
<feature type="region of interest" description="Disordered" evidence="1">
    <location>
        <begin position="520"/>
        <end position="605"/>
    </location>
</feature>
<keyword evidence="2" id="KW-1133">Transmembrane helix</keyword>
<feature type="compositionally biased region" description="Low complexity" evidence="1">
    <location>
        <begin position="200"/>
        <end position="213"/>
    </location>
</feature>
<feature type="compositionally biased region" description="Polar residues" evidence="1">
    <location>
        <begin position="189"/>
        <end position="199"/>
    </location>
</feature>
<evidence type="ECO:0000313" key="3">
    <source>
        <dbReference type="EMBL" id="KAH7250574.1"/>
    </source>
</evidence>
<feature type="compositionally biased region" description="Polar residues" evidence="1">
    <location>
        <begin position="312"/>
        <end position="324"/>
    </location>
</feature>
<reference evidence="3" key="1">
    <citation type="journal article" date="2021" name="Nat. Commun.">
        <title>Genetic determinants of endophytism in the Arabidopsis root mycobiome.</title>
        <authorList>
            <person name="Mesny F."/>
            <person name="Miyauchi S."/>
            <person name="Thiergart T."/>
            <person name="Pickel B."/>
            <person name="Atanasova L."/>
            <person name="Karlsson M."/>
            <person name="Huettel B."/>
            <person name="Barry K.W."/>
            <person name="Haridas S."/>
            <person name="Chen C."/>
            <person name="Bauer D."/>
            <person name="Andreopoulos W."/>
            <person name="Pangilinan J."/>
            <person name="LaButti K."/>
            <person name="Riley R."/>
            <person name="Lipzen A."/>
            <person name="Clum A."/>
            <person name="Drula E."/>
            <person name="Henrissat B."/>
            <person name="Kohler A."/>
            <person name="Grigoriev I.V."/>
            <person name="Martin F.M."/>
            <person name="Hacquard S."/>
        </authorList>
    </citation>
    <scope>NUCLEOTIDE SEQUENCE</scope>
    <source>
        <strain evidence="3">FSSC 5 MPI-SDFR-AT-0091</strain>
    </source>
</reference>
<name>A0A9P9KF37_FUSSL</name>
<dbReference type="Proteomes" id="UP000736672">
    <property type="component" value="Unassembled WGS sequence"/>
</dbReference>
<evidence type="ECO:0000256" key="1">
    <source>
        <dbReference type="SAM" id="MobiDB-lite"/>
    </source>
</evidence>
<proteinExistence type="predicted"/>
<dbReference type="OrthoDB" id="5417135at2759"/>
<evidence type="ECO:0000313" key="4">
    <source>
        <dbReference type="Proteomes" id="UP000736672"/>
    </source>
</evidence>
<feature type="compositionally biased region" description="Pro residues" evidence="1">
    <location>
        <begin position="590"/>
        <end position="599"/>
    </location>
</feature>
<feature type="region of interest" description="Disordered" evidence="1">
    <location>
        <begin position="457"/>
        <end position="492"/>
    </location>
</feature>
<keyword evidence="2" id="KW-0472">Membrane</keyword>
<feature type="transmembrane region" description="Helical" evidence="2">
    <location>
        <begin position="66"/>
        <end position="88"/>
    </location>
</feature>
<accession>A0A9P9KF37</accession>
<keyword evidence="2" id="KW-0812">Transmembrane</keyword>
<feature type="compositionally biased region" description="Pro residues" evidence="1">
    <location>
        <begin position="461"/>
        <end position="470"/>
    </location>
</feature>
<comment type="caution">
    <text evidence="3">The sequence shown here is derived from an EMBL/GenBank/DDBJ whole genome shotgun (WGS) entry which is preliminary data.</text>
</comment>
<feature type="compositionally biased region" description="Polar residues" evidence="1">
    <location>
        <begin position="226"/>
        <end position="239"/>
    </location>
</feature>
<protein>
    <submittedName>
        <fullName evidence="3">Uncharacterized protein</fullName>
    </submittedName>
</protein>